<feature type="compositionally biased region" description="Polar residues" evidence="1">
    <location>
        <begin position="195"/>
        <end position="208"/>
    </location>
</feature>
<feature type="signal peptide" evidence="3">
    <location>
        <begin position="1"/>
        <end position="18"/>
    </location>
</feature>
<evidence type="ECO:0000313" key="4">
    <source>
        <dbReference type="EMBL" id="KAF2637477.1"/>
    </source>
</evidence>
<sequence length="382" mass="40789">MRVFSFTGYALCVGFSLAELFTTTPAVPAPTITAAPEVPMELFRKQNNDRFVGWMSSDGSYTSRTCDLGRTYHQSGSYWRCCSTTLAGCDAPLGCFAGSFVYRVTTSGTQTATLRTVPCTSMYDPTDSTLSICNTIFLYENTADSDALTNIGCGVSSLNWSFYRVRPDATSSSSPRSSSTSSSSTPQSTAVSTTETAGLSTTSPSSDPQPGEKESSKAWIAGVVVGPIVGLSLLGAFIFFCMRRKKTTPVQPAMADYVGPNGPAPSYPGSSNQAPNSPSAYYAHQQKQDMAPFGVASHNNWAPQSPTTQGSVLPHPTYSPYAAPPQQQWPQQGQQMYPPPQQEVHDVQNNKQPGVEGRPFSAELDSGDYQNAGGSTAPGQQR</sequence>
<dbReference type="EMBL" id="MU006793">
    <property type="protein sequence ID" value="KAF2637477.1"/>
    <property type="molecule type" value="Genomic_DNA"/>
</dbReference>
<feature type="compositionally biased region" description="Polar residues" evidence="1">
    <location>
        <begin position="268"/>
        <end position="279"/>
    </location>
</feature>
<feature type="region of interest" description="Disordered" evidence="1">
    <location>
        <begin position="170"/>
        <end position="214"/>
    </location>
</feature>
<evidence type="ECO:0008006" key="6">
    <source>
        <dbReference type="Google" id="ProtNLM"/>
    </source>
</evidence>
<dbReference type="CDD" id="cd12087">
    <property type="entry name" value="TM_EGFR-like"/>
    <property type="match status" value="1"/>
</dbReference>
<evidence type="ECO:0000256" key="1">
    <source>
        <dbReference type="SAM" id="MobiDB-lite"/>
    </source>
</evidence>
<keyword evidence="2" id="KW-1133">Transmembrane helix</keyword>
<dbReference type="OrthoDB" id="3557178at2759"/>
<keyword evidence="2" id="KW-0812">Transmembrane</keyword>
<keyword evidence="3" id="KW-0732">Signal</keyword>
<feature type="region of interest" description="Disordered" evidence="1">
    <location>
        <begin position="264"/>
        <end position="382"/>
    </location>
</feature>
<reference evidence="4" key="1">
    <citation type="journal article" date="2020" name="Stud. Mycol.">
        <title>101 Dothideomycetes genomes: a test case for predicting lifestyles and emergence of pathogens.</title>
        <authorList>
            <person name="Haridas S."/>
            <person name="Albert R."/>
            <person name="Binder M."/>
            <person name="Bloem J."/>
            <person name="Labutti K."/>
            <person name="Salamov A."/>
            <person name="Andreopoulos B."/>
            <person name="Baker S."/>
            <person name="Barry K."/>
            <person name="Bills G."/>
            <person name="Bluhm B."/>
            <person name="Cannon C."/>
            <person name="Castanera R."/>
            <person name="Culley D."/>
            <person name="Daum C."/>
            <person name="Ezra D."/>
            <person name="Gonzalez J."/>
            <person name="Henrissat B."/>
            <person name="Kuo A."/>
            <person name="Liang C."/>
            <person name="Lipzen A."/>
            <person name="Lutzoni F."/>
            <person name="Magnuson J."/>
            <person name="Mondo S."/>
            <person name="Nolan M."/>
            <person name="Ohm R."/>
            <person name="Pangilinan J."/>
            <person name="Park H.-J."/>
            <person name="Ramirez L."/>
            <person name="Alfaro M."/>
            <person name="Sun H."/>
            <person name="Tritt A."/>
            <person name="Yoshinaga Y."/>
            <person name="Zwiers L.-H."/>
            <person name="Turgeon B."/>
            <person name="Goodwin S."/>
            <person name="Spatafora J."/>
            <person name="Crous P."/>
            <person name="Grigoriev I."/>
        </authorList>
    </citation>
    <scope>NUCLEOTIDE SEQUENCE</scope>
    <source>
        <strain evidence="4">CBS 473.64</strain>
    </source>
</reference>
<dbReference type="AlphaFoldDB" id="A0A6A6RQK3"/>
<name>A0A6A6RQK3_9PLEO</name>
<feature type="compositionally biased region" description="Polar residues" evidence="1">
    <location>
        <begin position="368"/>
        <end position="382"/>
    </location>
</feature>
<protein>
    <recommendedName>
        <fullName evidence="6">Mid2 domain-containing protein</fullName>
    </recommendedName>
</protein>
<evidence type="ECO:0000313" key="5">
    <source>
        <dbReference type="Proteomes" id="UP000799753"/>
    </source>
</evidence>
<organism evidence="4 5">
    <name type="scientific">Massarina eburnea CBS 473.64</name>
    <dbReference type="NCBI Taxonomy" id="1395130"/>
    <lineage>
        <taxon>Eukaryota</taxon>
        <taxon>Fungi</taxon>
        <taxon>Dikarya</taxon>
        <taxon>Ascomycota</taxon>
        <taxon>Pezizomycotina</taxon>
        <taxon>Dothideomycetes</taxon>
        <taxon>Pleosporomycetidae</taxon>
        <taxon>Pleosporales</taxon>
        <taxon>Massarineae</taxon>
        <taxon>Massarinaceae</taxon>
        <taxon>Massarina</taxon>
    </lineage>
</organism>
<feature type="compositionally biased region" description="Low complexity" evidence="1">
    <location>
        <begin position="324"/>
        <end position="336"/>
    </location>
</feature>
<proteinExistence type="predicted"/>
<keyword evidence="2" id="KW-0472">Membrane</keyword>
<evidence type="ECO:0000256" key="3">
    <source>
        <dbReference type="SAM" id="SignalP"/>
    </source>
</evidence>
<dbReference type="Proteomes" id="UP000799753">
    <property type="component" value="Unassembled WGS sequence"/>
</dbReference>
<keyword evidence="5" id="KW-1185">Reference proteome</keyword>
<feature type="compositionally biased region" description="Polar residues" evidence="1">
    <location>
        <begin position="297"/>
        <end position="311"/>
    </location>
</feature>
<gene>
    <name evidence="4" type="ORF">P280DRAFT_482914</name>
</gene>
<feature type="compositionally biased region" description="Low complexity" evidence="1">
    <location>
        <begin position="170"/>
        <end position="194"/>
    </location>
</feature>
<feature type="chain" id="PRO_5025514270" description="Mid2 domain-containing protein" evidence="3">
    <location>
        <begin position="19"/>
        <end position="382"/>
    </location>
</feature>
<accession>A0A6A6RQK3</accession>
<evidence type="ECO:0000256" key="2">
    <source>
        <dbReference type="SAM" id="Phobius"/>
    </source>
</evidence>
<feature type="transmembrane region" description="Helical" evidence="2">
    <location>
        <begin position="218"/>
        <end position="241"/>
    </location>
</feature>